<dbReference type="InterPro" id="IPR032675">
    <property type="entry name" value="LRR_dom_sf"/>
</dbReference>
<keyword evidence="2" id="KW-0732">Signal</keyword>
<accession>A0A6G0WCZ5</accession>
<organism evidence="3 4">
    <name type="scientific">Aphanomyces euteiches</name>
    <dbReference type="NCBI Taxonomy" id="100861"/>
    <lineage>
        <taxon>Eukaryota</taxon>
        <taxon>Sar</taxon>
        <taxon>Stramenopiles</taxon>
        <taxon>Oomycota</taxon>
        <taxon>Saprolegniomycetes</taxon>
        <taxon>Saprolegniales</taxon>
        <taxon>Verrucalvaceae</taxon>
        <taxon>Aphanomyces</taxon>
    </lineage>
</organism>
<keyword evidence="1" id="KW-1133">Transmembrane helix</keyword>
<evidence type="ECO:0000256" key="2">
    <source>
        <dbReference type="SAM" id="SignalP"/>
    </source>
</evidence>
<dbReference type="EMBL" id="VJMJ01000249">
    <property type="protein sequence ID" value="KAF0725175.1"/>
    <property type="molecule type" value="Genomic_DNA"/>
</dbReference>
<evidence type="ECO:0008006" key="5">
    <source>
        <dbReference type="Google" id="ProtNLM"/>
    </source>
</evidence>
<name>A0A6G0WCZ5_9STRA</name>
<feature type="signal peptide" evidence="2">
    <location>
        <begin position="1"/>
        <end position="18"/>
    </location>
</feature>
<feature type="chain" id="PRO_5026137384" description="Leucine-rich repeat-containing N-terminal plant-type domain-containing protein" evidence="2">
    <location>
        <begin position="19"/>
        <end position="349"/>
    </location>
</feature>
<comment type="caution">
    <text evidence="3">The sequence shown here is derived from an EMBL/GenBank/DDBJ whole genome shotgun (WGS) entry which is preliminary data.</text>
</comment>
<proteinExistence type="predicted"/>
<feature type="transmembrane region" description="Helical" evidence="1">
    <location>
        <begin position="275"/>
        <end position="298"/>
    </location>
</feature>
<keyword evidence="4" id="KW-1185">Reference proteome</keyword>
<evidence type="ECO:0000313" key="4">
    <source>
        <dbReference type="Proteomes" id="UP000481153"/>
    </source>
</evidence>
<evidence type="ECO:0000313" key="3">
    <source>
        <dbReference type="EMBL" id="KAF0725175.1"/>
    </source>
</evidence>
<sequence>MNAAIAWLVLFTASLAQATLTLKMCPTADSGGAVPCLLDLHKGTTTNLPQADMLKYSFVNLGITVIEELPPTAQSIDLSFNNIREVSCQIPPSLVLLNLSYNALEPLWIQTPLNVSTLDVSYTLRGLSWIGNVAWGKVLPSLNRLIFRGNRLTRLRLGSDNFPMTPLSELDLGDNANLLVTVDFSVFDRINHADFILTLDAASYGQSLTACGGNASYVRPLRSVKIVHRTQTITYFDSYANKLVYVCCLGCTAPYVQRIPTPLTTPRPKDNINGMNFICTGVGFITILAILGVVDKLWLSKWRNQRRAALLNYEDTICSSDCSNNIRDLSPSSRIQTDFVQPPTSTRNN</sequence>
<dbReference type="VEuPathDB" id="FungiDB:AeMF1_020273"/>
<evidence type="ECO:0000256" key="1">
    <source>
        <dbReference type="SAM" id="Phobius"/>
    </source>
</evidence>
<protein>
    <recommendedName>
        <fullName evidence="5">Leucine-rich repeat-containing N-terminal plant-type domain-containing protein</fullName>
    </recommendedName>
</protein>
<reference evidence="3 4" key="1">
    <citation type="submission" date="2019-07" db="EMBL/GenBank/DDBJ databases">
        <title>Genomics analysis of Aphanomyces spp. identifies a new class of oomycete effector associated with host adaptation.</title>
        <authorList>
            <person name="Gaulin E."/>
        </authorList>
    </citation>
    <scope>NUCLEOTIDE SEQUENCE [LARGE SCALE GENOMIC DNA]</scope>
    <source>
        <strain evidence="3 4">ATCC 201684</strain>
    </source>
</reference>
<gene>
    <name evidence="3" type="ORF">Ae201684_016327</name>
</gene>
<keyword evidence="1" id="KW-0812">Transmembrane</keyword>
<dbReference type="Proteomes" id="UP000481153">
    <property type="component" value="Unassembled WGS sequence"/>
</dbReference>
<dbReference type="SUPFAM" id="SSF52058">
    <property type="entry name" value="L domain-like"/>
    <property type="match status" value="1"/>
</dbReference>
<dbReference type="Gene3D" id="3.80.10.10">
    <property type="entry name" value="Ribonuclease Inhibitor"/>
    <property type="match status" value="1"/>
</dbReference>
<dbReference type="AlphaFoldDB" id="A0A6G0WCZ5"/>
<keyword evidence="1" id="KW-0472">Membrane</keyword>